<sequence>MSKKIRFQSWISLLIFPSLTIILVLSIVAQNQAVFSNSDAVMYTYLKNACQGHAGYAYMSNCGNNISFAELEPGDILLGGYPDCAYGRFSHAGIYLGKGRVAEGYVDLGITIQTLDHYNNYSDICLLKVKAPQDVKLKAVDYVLEQEGKIFYPLAFKPGDRWWNCSKIMWKAYYEQGINLTPEADFWIAPDAFYQSPLLDVIAEEGWFK</sequence>
<reference evidence="1 2" key="1">
    <citation type="journal article" date="2018" name="Nat. Biotechnol.">
        <title>A standardized bacterial taxonomy based on genome phylogeny substantially revises the tree of life.</title>
        <authorList>
            <person name="Parks D.H."/>
            <person name="Chuvochina M."/>
            <person name="Waite D.W."/>
            <person name="Rinke C."/>
            <person name="Skarshewski A."/>
            <person name="Chaumeil P.A."/>
            <person name="Hugenholtz P."/>
        </authorList>
    </citation>
    <scope>NUCLEOTIDE SEQUENCE [LARGE SCALE GENOMIC DNA]</scope>
    <source>
        <strain evidence="1">UBA10948</strain>
    </source>
</reference>
<dbReference type="STRING" id="378794.GCA_001570625_01701"/>
<dbReference type="Pfam" id="PF05708">
    <property type="entry name" value="Peptidase_C92"/>
    <property type="match status" value="1"/>
</dbReference>
<evidence type="ECO:0000313" key="1">
    <source>
        <dbReference type="EMBL" id="HBK54260.1"/>
    </source>
</evidence>
<dbReference type="AlphaFoldDB" id="A0A354YY40"/>
<dbReference type="RefSeq" id="WP_061214174.1">
    <property type="nucleotide sequence ID" value="NZ_DCDX01000134.1"/>
</dbReference>
<dbReference type="EMBL" id="DNZF01000217">
    <property type="protein sequence ID" value="HBK54260.1"/>
    <property type="molecule type" value="Genomic_DNA"/>
</dbReference>
<accession>A0A354YY40</accession>
<dbReference type="Proteomes" id="UP000263273">
    <property type="component" value="Unassembled WGS sequence"/>
</dbReference>
<proteinExistence type="predicted"/>
<name>A0A354YY40_9FIRM</name>
<dbReference type="Gene3D" id="3.90.1720.10">
    <property type="entry name" value="endopeptidase domain like (from Nostoc punctiforme)"/>
    <property type="match status" value="1"/>
</dbReference>
<dbReference type="InterPro" id="IPR024453">
    <property type="entry name" value="Peptidase_C92"/>
</dbReference>
<dbReference type="InterPro" id="IPR038765">
    <property type="entry name" value="Papain-like_cys_pep_sf"/>
</dbReference>
<protein>
    <submittedName>
        <fullName evidence="1">Uncharacterized protein</fullName>
    </submittedName>
</protein>
<gene>
    <name evidence="1" type="ORF">DDZ44_10020</name>
</gene>
<organism evidence="1 2">
    <name type="scientific">Syntrophomonas wolfei</name>
    <dbReference type="NCBI Taxonomy" id="863"/>
    <lineage>
        <taxon>Bacteria</taxon>
        <taxon>Bacillati</taxon>
        <taxon>Bacillota</taxon>
        <taxon>Clostridia</taxon>
        <taxon>Eubacteriales</taxon>
        <taxon>Syntrophomonadaceae</taxon>
        <taxon>Syntrophomonas</taxon>
    </lineage>
</organism>
<evidence type="ECO:0000313" key="2">
    <source>
        <dbReference type="Proteomes" id="UP000263273"/>
    </source>
</evidence>
<comment type="caution">
    <text evidence="1">The sequence shown here is derived from an EMBL/GenBank/DDBJ whole genome shotgun (WGS) entry which is preliminary data.</text>
</comment>
<dbReference type="SUPFAM" id="SSF54001">
    <property type="entry name" value="Cysteine proteinases"/>
    <property type="match status" value="1"/>
</dbReference>